<dbReference type="GO" id="GO:0005840">
    <property type="term" value="C:ribosome"/>
    <property type="evidence" value="ECO:0007669"/>
    <property type="project" value="UniProtKB-KW"/>
</dbReference>
<dbReference type="Gene3D" id="3.40.630.30">
    <property type="match status" value="1"/>
</dbReference>
<comment type="caution">
    <text evidence="5">The sequence shown here is derived from an EMBL/GenBank/DDBJ whole genome shotgun (WGS) entry which is preliminary data.</text>
</comment>
<proteinExistence type="predicted"/>
<keyword evidence="2" id="KW-0012">Acyltransferase</keyword>
<dbReference type="Proteomes" id="UP000185598">
    <property type="component" value="Unassembled WGS sequence"/>
</dbReference>
<accession>A0A1Q8ZZY4</accession>
<sequence length="157" mass="17604">MIDFAAMSEDDYRRYLNYFVPDYAAEIVSNFGCSEPDAVERAKHEISDMLPHGPQTPGQTLRCIVDTTLNQSIGYLWYRPDEAAQQVFILDFYIFPAHRGKGQGKQALTALQAQLATAGYREIRLRVAADNDSARHVYETSGFRVTGFNMAKQIGGS</sequence>
<evidence type="ECO:0000313" key="6">
    <source>
        <dbReference type="Proteomes" id="UP000185598"/>
    </source>
</evidence>
<keyword evidence="6" id="KW-1185">Reference proteome</keyword>
<evidence type="ECO:0000256" key="2">
    <source>
        <dbReference type="ARBA" id="ARBA00023315"/>
    </source>
</evidence>
<dbReference type="Proteomes" id="UP000544107">
    <property type="component" value="Unassembled WGS sequence"/>
</dbReference>
<dbReference type="SUPFAM" id="SSF55729">
    <property type="entry name" value="Acyl-CoA N-acyltransferases (Nat)"/>
    <property type="match status" value="1"/>
</dbReference>
<dbReference type="InterPro" id="IPR000182">
    <property type="entry name" value="GNAT_dom"/>
</dbReference>
<dbReference type="PANTHER" id="PTHR43420">
    <property type="entry name" value="ACETYLTRANSFERASE"/>
    <property type="match status" value="1"/>
</dbReference>
<dbReference type="InterPro" id="IPR016181">
    <property type="entry name" value="Acyl_CoA_acyltransferase"/>
</dbReference>
<dbReference type="EMBL" id="MKIN01000027">
    <property type="protein sequence ID" value="OLP47778.1"/>
    <property type="molecule type" value="Genomic_DNA"/>
</dbReference>
<evidence type="ECO:0000259" key="3">
    <source>
        <dbReference type="PROSITE" id="PS51186"/>
    </source>
</evidence>
<dbReference type="GO" id="GO:0016747">
    <property type="term" value="F:acyltransferase activity, transferring groups other than amino-acyl groups"/>
    <property type="evidence" value="ECO:0007669"/>
    <property type="project" value="InterPro"/>
</dbReference>
<evidence type="ECO:0000313" key="5">
    <source>
        <dbReference type="EMBL" id="OLP47778.1"/>
    </source>
</evidence>
<organism evidence="5 6">
    <name type="scientific">Allorhizobium taibaishanense</name>
    <dbReference type="NCBI Taxonomy" id="887144"/>
    <lineage>
        <taxon>Bacteria</taxon>
        <taxon>Pseudomonadati</taxon>
        <taxon>Pseudomonadota</taxon>
        <taxon>Alphaproteobacteria</taxon>
        <taxon>Hyphomicrobiales</taxon>
        <taxon>Rhizobiaceae</taxon>
        <taxon>Rhizobium/Agrobacterium group</taxon>
        <taxon>Allorhizobium</taxon>
    </lineage>
</organism>
<keyword evidence="1 5" id="KW-0808">Transferase</keyword>
<dbReference type="STRING" id="887144.BJF91_05290"/>
<reference evidence="4 7" key="2">
    <citation type="submission" date="2020-08" db="EMBL/GenBank/DDBJ databases">
        <title>Genomic Encyclopedia of Type Strains, Phase IV (KMG-IV): sequencing the most valuable type-strain genomes for metagenomic binning, comparative biology and taxonomic classification.</title>
        <authorList>
            <person name="Goeker M."/>
        </authorList>
    </citation>
    <scope>NUCLEOTIDE SEQUENCE [LARGE SCALE GENOMIC DNA]</scope>
    <source>
        <strain evidence="4 7">DSM 100021</strain>
    </source>
</reference>
<evidence type="ECO:0000313" key="4">
    <source>
        <dbReference type="EMBL" id="MBB4007211.1"/>
    </source>
</evidence>
<evidence type="ECO:0000256" key="1">
    <source>
        <dbReference type="ARBA" id="ARBA00022679"/>
    </source>
</evidence>
<dbReference type="EMBL" id="JACIED010000002">
    <property type="protein sequence ID" value="MBB4007211.1"/>
    <property type="molecule type" value="Genomic_DNA"/>
</dbReference>
<feature type="domain" description="N-acetyltransferase" evidence="3">
    <location>
        <begin position="2"/>
        <end position="157"/>
    </location>
</feature>
<dbReference type="CDD" id="cd04301">
    <property type="entry name" value="NAT_SF"/>
    <property type="match status" value="1"/>
</dbReference>
<dbReference type="PROSITE" id="PS51186">
    <property type="entry name" value="GNAT"/>
    <property type="match status" value="1"/>
</dbReference>
<evidence type="ECO:0000313" key="7">
    <source>
        <dbReference type="Proteomes" id="UP000544107"/>
    </source>
</evidence>
<dbReference type="AlphaFoldDB" id="A0A1Q8ZZY4"/>
<dbReference type="RefSeq" id="WP_075616958.1">
    <property type="nucleotide sequence ID" value="NZ_JACIED010000002.1"/>
</dbReference>
<dbReference type="Pfam" id="PF00583">
    <property type="entry name" value="Acetyltransf_1"/>
    <property type="match status" value="1"/>
</dbReference>
<keyword evidence="4" id="KW-0689">Ribosomal protein</keyword>
<gene>
    <name evidence="5" type="ORF">BJF91_05290</name>
    <name evidence="4" type="ORF">GGQ71_001474</name>
</gene>
<dbReference type="InterPro" id="IPR050680">
    <property type="entry name" value="YpeA/RimI_acetyltransf"/>
</dbReference>
<name>A0A1Q8ZZY4_9HYPH</name>
<keyword evidence="4" id="KW-0687">Ribonucleoprotein</keyword>
<protein>
    <submittedName>
        <fullName evidence="5">GNAT family N-acetyltransferase</fullName>
    </submittedName>
    <submittedName>
        <fullName evidence="4">Ribosomal protein S18 acetylase RimI-like enzyme</fullName>
    </submittedName>
</protein>
<reference evidence="5 6" key="1">
    <citation type="submission" date="2016-09" db="EMBL/GenBank/DDBJ databases">
        <title>Rhizobium oryziradicis sp. nov., isolated from the root of rice.</title>
        <authorList>
            <person name="Zhao J."/>
            <person name="Zhang X."/>
        </authorList>
    </citation>
    <scope>NUCLEOTIDE SEQUENCE [LARGE SCALE GENOMIC DNA]</scope>
    <source>
        <strain evidence="5 6">14971</strain>
    </source>
</reference>